<sequence length="497" mass="53498">MVGSFEPDGIVPTPQFPIEEATVEDIQEALKAGTLTSKQLVEFYIARITRLNPQLKAVIEVSPDALELANEADTYRKQHGAESCKGLRGIPILLKDNIATKDKLQTTAGSLALVDSIVPRDAGVVKKLRDAGAIIFGKANLSEWMYFRSTEAPHGWSPRGGQTMNPYDPVQTTFGSSSGSAVGVSANMATVTLGTETDGSIINPASFAAVVGIKPTVGLTSRAGVIPLSHNMDSVGPICRTMKDAVEVLDVIVGVDDLDSATTAAAAYIPRGGYKQFLKRDGLRGKRLGVLAGKYFVIDEISGDMEKLFSLAIARGAVIVKDLELPNAEEIVSTKNEDLVLQIDFKHDLQKYLSELTTSKVRSLEDVIRFNEEHTDEKLDRFGQDVFIEAQARQEDQQSQAYKDALARNKFLTENGIDYLLQTHDLHALVAPTAVSAISLTAAIAGYPAISIPAGYAPPTGFPFGICFLGNKGSEGVLIEIAYALEQASNIRHPPPL</sequence>
<dbReference type="InterPro" id="IPR023631">
    <property type="entry name" value="Amidase_dom"/>
</dbReference>
<dbReference type="KEGG" id="smo:SELMODRAFT_234908"/>
<dbReference type="eggNOG" id="KOG1211">
    <property type="taxonomic scope" value="Eukaryota"/>
</dbReference>
<evidence type="ECO:0000313" key="3">
    <source>
        <dbReference type="Proteomes" id="UP000001514"/>
    </source>
</evidence>
<dbReference type="Gene3D" id="3.90.1300.10">
    <property type="entry name" value="Amidase signature (AS) domain"/>
    <property type="match status" value="1"/>
</dbReference>
<protein>
    <recommendedName>
        <fullName evidence="1">Amidase domain-containing protein</fullName>
    </recommendedName>
</protein>
<dbReference type="OrthoDB" id="566138at2759"/>
<dbReference type="Gramene" id="EFJ13129">
    <property type="protein sequence ID" value="EFJ13129"/>
    <property type="gene ID" value="SELMODRAFT_234908"/>
</dbReference>
<dbReference type="PANTHER" id="PTHR42678">
    <property type="entry name" value="AMIDASE"/>
    <property type="match status" value="1"/>
</dbReference>
<name>D8SRE6_SELML</name>
<dbReference type="OMA" id="YLMQAMA"/>
<organism evidence="3">
    <name type="scientific">Selaginella moellendorffii</name>
    <name type="common">Spikemoss</name>
    <dbReference type="NCBI Taxonomy" id="88036"/>
    <lineage>
        <taxon>Eukaryota</taxon>
        <taxon>Viridiplantae</taxon>
        <taxon>Streptophyta</taxon>
        <taxon>Embryophyta</taxon>
        <taxon>Tracheophyta</taxon>
        <taxon>Lycopodiopsida</taxon>
        <taxon>Selaginellales</taxon>
        <taxon>Selaginellaceae</taxon>
        <taxon>Selaginella</taxon>
    </lineage>
</organism>
<dbReference type="HOGENOM" id="CLU_009600_14_1_1"/>
<evidence type="ECO:0000313" key="2">
    <source>
        <dbReference type="EMBL" id="EFJ13129.1"/>
    </source>
</evidence>
<dbReference type="InParanoid" id="D8SRE6"/>
<dbReference type="InterPro" id="IPR036928">
    <property type="entry name" value="AS_sf"/>
</dbReference>
<proteinExistence type="predicted"/>
<dbReference type="EMBL" id="GL377635">
    <property type="protein sequence ID" value="EFJ13129.1"/>
    <property type="molecule type" value="Genomic_DNA"/>
</dbReference>
<dbReference type="Pfam" id="PF01425">
    <property type="entry name" value="Amidase"/>
    <property type="match status" value="1"/>
</dbReference>
<dbReference type="Proteomes" id="UP000001514">
    <property type="component" value="Unassembled WGS sequence"/>
</dbReference>
<dbReference type="STRING" id="88036.D8SRE6"/>
<gene>
    <name evidence="2" type="ORF">SELMODRAFT_234908</name>
</gene>
<feature type="domain" description="Amidase" evidence="1">
    <location>
        <begin position="40"/>
        <end position="477"/>
    </location>
</feature>
<evidence type="ECO:0000259" key="1">
    <source>
        <dbReference type="Pfam" id="PF01425"/>
    </source>
</evidence>
<dbReference type="PANTHER" id="PTHR42678:SF34">
    <property type="entry name" value="OS04G0183300 PROTEIN"/>
    <property type="match status" value="1"/>
</dbReference>
<reference evidence="2 3" key="1">
    <citation type="journal article" date="2011" name="Science">
        <title>The Selaginella genome identifies genetic changes associated with the evolution of vascular plants.</title>
        <authorList>
            <person name="Banks J.A."/>
            <person name="Nishiyama T."/>
            <person name="Hasebe M."/>
            <person name="Bowman J.L."/>
            <person name="Gribskov M."/>
            <person name="dePamphilis C."/>
            <person name="Albert V.A."/>
            <person name="Aono N."/>
            <person name="Aoyama T."/>
            <person name="Ambrose B.A."/>
            <person name="Ashton N.W."/>
            <person name="Axtell M.J."/>
            <person name="Barker E."/>
            <person name="Barker M.S."/>
            <person name="Bennetzen J.L."/>
            <person name="Bonawitz N.D."/>
            <person name="Chapple C."/>
            <person name="Cheng C."/>
            <person name="Correa L.G."/>
            <person name="Dacre M."/>
            <person name="DeBarry J."/>
            <person name="Dreyer I."/>
            <person name="Elias M."/>
            <person name="Engstrom E.M."/>
            <person name="Estelle M."/>
            <person name="Feng L."/>
            <person name="Finet C."/>
            <person name="Floyd S.K."/>
            <person name="Frommer W.B."/>
            <person name="Fujita T."/>
            <person name="Gramzow L."/>
            <person name="Gutensohn M."/>
            <person name="Harholt J."/>
            <person name="Hattori M."/>
            <person name="Heyl A."/>
            <person name="Hirai T."/>
            <person name="Hiwatashi Y."/>
            <person name="Ishikawa M."/>
            <person name="Iwata M."/>
            <person name="Karol K.G."/>
            <person name="Koehler B."/>
            <person name="Kolukisaoglu U."/>
            <person name="Kubo M."/>
            <person name="Kurata T."/>
            <person name="Lalonde S."/>
            <person name="Li K."/>
            <person name="Li Y."/>
            <person name="Litt A."/>
            <person name="Lyons E."/>
            <person name="Manning G."/>
            <person name="Maruyama T."/>
            <person name="Michael T.P."/>
            <person name="Mikami K."/>
            <person name="Miyazaki S."/>
            <person name="Morinaga S."/>
            <person name="Murata T."/>
            <person name="Mueller-Roeber B."/>
            <person name="Nelson D.R."/>
            <person name="Obara M."/>
            <person name="Oguri Y."/>
            <person name="Olmstead R.G."/>
            <person name="Onodera N."/>
            <person name="Petersen B.L."/>
            <person name="Pils B."/>
            <person name="Prigge M."/>
            <person name="Rensing S.A."/>
            <person name="Riano-Pachon D.M."/>
            <person name="Roberts A.W."/>
            <person name="Sato Y."/>
            <person name="Scheller H.V."/>
            <person name="Schulz B."/>
            <person name="Schulz C."/>
            <person name="Shakirov E.V."/>
            <person name="Shibagaki N."/>
            <person name="Shinohara N."/>
            <person name="Shippen D.E."/>
            <person name="Soerensen I."/>
            <person name="Sotooka R."/>
            <person name="Sugimoto N."/>
            <person name="Sugita M."/>
            <person name="Sumikawa N."/>
            <person name="Tanurdzic M."/>
            <person name="Theissen G."/>
            <person name="Ulvskov P."/>
            <person name="Wakazuki S."/>
            <person name="Weng J.K."/>
            <person name="Willats W.W."/>
            <person name="Wipf D."/>
            <person name="Wolf P.G."/>
            <person name="Yang L."/>
            <person name="Zimmer A.D."/>
            <person name="Zhu Q."/>
            <person name="Mitros T."/>
            <person name="Hellsten U."/>
            <person name="Loque D."/>
            <person name="Otillar R."/>
            <person name="Salamov A."/>
            <person name="Schmutz J."/>
            <person name="Shapiro H."/>
            <person name="Lindquist E."/>
            <person name="Lucas S."/>
            <person name="Rokhsar D."/>
            <person name="Grigoriev I.V."/>
        </authorList>
    </citation>
    <scope>NUCLEOTIDE SEQUENCE [LARGE SCALE GENOMIC DNA]</scope>
</reference>
<accession>D8SRE6</accession>
<keyword evidence="3" id="KW-1185">Reference proteome</keyword>
<dbReference type="AlphaFoldDB" id="D8SRE6"/>
<dbReference type="SUPFAM" id="SSF75304">
    <property type="entry name" value="Amidase signature (AS) enzymes"/>
    <property type="match status" value="1"/>
</dbReference>
<dbReference type="FunCoup" id="D8SRE6">
    <property type="interactions" value="5"/>
</dbReference>